<proteinExistence type="predicted"/>
<evidence type="ECO:0000313" key="2">
    <source>
        <dbReference type="Proteomes" id="UP000198796"/>
    </source>
</evidence>
<accession>A0A1I0V230</accession>
<dbReference type="InterPro" id="IPR010767">
    <property type="entry name" value="Phage_CGC-2007_Cje0229"/>
</dbReference>
<gene>
    <name evidence="1" type="ORF">SAMN05421688_0215</name>
</gene>
<evidence type="ECO:0000313" key="1">
    <source>
        <dbReference type="EMBL" id="SFA70384.1"/>
    </source>
</evidence>
<dbReference type="Proteomes" id="UP000198796">
    <property type="component" value="Unassembled WGS sequence"/>
</dbReference>
<evidence type="ECO:0008006" key="3">
    <source>
        <dbReference type="Google" id="ProtNLM"/>
    </source>
</evidence>
<name>A0A1I0V230_9RHOB</name>
<dbReference type="Pfam" id="PF07087">
    <property type="entry name" value="DUF1353"/>
    <property type="match status" value="1"/>
</dbReference>
<keyword evidence="2" id="KW-1185">Reference proteome</keyword>
<dbReference type="OrthoDB" id="9181317at2"/>
<dbReference type="AlphaFoldDB" id="A0A1I0V230"/>
<dbReference type="PROSITE" id="PS51257">
    <property type="entry name" value="PROKAR_LIPOPROTEIN"/>
    <property type="match status" value="1"/>
</dbReference>
<reference evidence="1 2" key="1">
    <citation type="submission" date="2016-10" db="EMBL/GenBank/DDBJ databases">
        <authorList>
            <person name="de Groot N.N."/>
        </authorList>
    </citation>
    <scope>NUCLEOTIDE SEQUENCE [LARGE SCALE GENOMIC DNA]</scope>
    <source>
        <strain evidence="1 2">DSM 29316</strain>
    </source>
</reference>
<organism evidence="1 2">
    <name type="scientific">Poseidonocella pacifica</name>
    <dbReference type="NCBI Taxonomy" id="871651"/>
    <lineage>
        <taxon>Bacteria</taxon>
        <taxon>Pseudomonadati</taxon>
        <taxon>Pseudomonadota</taxon>
        <taxon>Alphaproteobacteria</taxon>
        <taxon>Rhodobacterales</taxon>
        <taxon>Roseobacteraceae</taxon>
        <taxon>Poseidonocella</taxon>
    </lineage>
</organism>
<protein>
    <recommendedName>
        <fullName evidence="3">DUF1353 domain-containing protein</fullName>
    </recommendedName>
</protein>
<dbReference type="EMBL" id="FOJU01000001">
    <property type="protein sequence ID" value="SFA70384.1"/>
    <property type="molecule type" value="Genomic_DNA"/>
</dbReference>
<dbReference type="RefSeq" id="WP_092059762.1">
    <property type="nucleotide sequence ID" value="NZ_FOJU01000001.1"/>
</dbReference>
<sequence>MIRRISPLILVAAFGLLLGGCAVVDYDNVPRGNFEGEAVVVWVGPGQDSNVGDGRFLYVPVEGNELVFWRSGADGKTREIRPEAFYTDGGSVPRSVQSLRGFNAWGYGPAYVIHDWIFRARKCLNDEAIAANLITDEMRKINGMSFRESAIIMAETIRTLVDDYEIDGGHELSGPIISNVTAGPLTHAYWTAKGTCASEDLTASHRAVVEELQGRRSALRTRSPLDAAKGAELMQAGSAAYRVIGTFSFE</sequence>